<accession>A0ABQ7XDZ7</accession>
<protein>
    <submittedName>
        <fullName evidence="2">Uncharacterized protein</fullName>
    </submittedName>
</protein>
<comment type="caution">
    <text evidence="2">The sequence shown here is derived from an EMBL/GenBank/DDBJ whole genome shotgun (WGS) entry which is preliminary data.</text>
</comment>
<name>A0ABQ7XDZ7_BRANA</name>
<feature type="non-terminal residue" evidence="2">
    <location>
        <position position="1"/>
    </location>
</feature>
<proteinExistence type="predicted"/>
<evidence type="ECO:0000313" key="2">
    <source>
        <dbReference type="EMBL" id="KAH0854162.1"/>
    </source>
</evidence>
<dbReference type="EMBL" id="JAGKQM010000548">
    <property type="protein sequence ID" value="KAH0854162.1"/>
    <property type="molecule type" value="Genomic_DNA"/>
</dbReference>
<evidence type="ECO:0000313" key="3">
    <source>
        <dbReference type="Proteomes" id="UP000824890"/>
    </source>
</evidence>
<keyword evidence="3" id="KW-1185">Reference proteome</keyword>
<feature type="region of interest" description="Disordered" evidence="1">
    <location>
        <begin position="1"/>
        <end position="36"/>
    </location>
</feature>
<dbReference type="Proteomes" id="UP000824890">
    <property type="component" value="Unassembled WGS sequence"/>
</dbReference>
<evidence type="ECO:0000256" key="1">
    <source>
        <dbReference type="SAM" id="MobiDB-lite"/>
    </source>
</evidence>
<reference evidence="2 3" key="1">
    <citation type="submission" date="2021-05" db="EMBL/GenBank/DDBJ databases">
        <title>Genome Assembly of Synthetic Allotetraploid Brassica napus Reveals Homoeologous Exchanges between Subgenomes.</title>
        <authorList>
            <person name="Davis J.T."/>
        </authorList>
    </citation>
    <scope>NUCLEOTIDE SEQUENCE [LARGE SCALE GENOMIC DNA]</scope>
    <source>
        <strain evidence="3">cv. Da-Ae</strain>
        <tissue evidence="2">Seedling</tissue>
    </source>
</reference>
<sequence>EFADTMNLDLNLRPGPESAAVPNETVNLADGSNDPSERFSEAVTRIINRHRTRFRQLISPYQLYLKPICLLN</sequence>
<organism evidence="2 3">
    <name type="scientific">Brassica napus</name>
    <name type="common">Rape</name>
    <dbReference type="NCBI Taxonomy" id="3708"/>
    <lineage>
        <taxon>Eukaryota</taxon>
        <taxon>Viridiplantae</taxon>
        <taxon>Streptophyta</taxon>
        <taxon>Embryophyta</taxon>
        <taxon>Tracheophyta</taxon>
        <taxon>Spermatophyta</taxon>
        <taxon>Magnoliopsida</taxon>
        <taxon>eudicotyledons</taxon>
        <taxon>Gunneridae</taxon>
        <taxon>Pentapetalae</taxon>
        <taxon>rosids</taxon>
        <taxon>malvids</taxon>
        <taxon>Brassicales</taxon>
        <taxon>Brassicaceae</taxon>
        <taxon>Brassiceae</taxon>
        <taxon>Brassica</taxon>
    </lineage>
</organism>
<gene>
    <name evidence="2" type="ORF">HID58_090156</name>
</gene>